<feature type="domain" description="DNA helicase Pif1-like DEAD-box helicase" evidence="2">
    <location>
        <begin position="13"/>
        <end position="73"/>
    </location>
</feature>
<protein>
    <submittedName>
        <fullName evidence="3">TPR domain family protein</fullName>
    </submittedName>
</protein>
<accession>K1UAU1</accession>
<dbReference type="GO" id="GO:0003678">
    <property type="term" value="F:DNA helicase activity"/>
    <property type="evidence" value="ECO:0007669"/>
    <property type="project" value="InterPro"/>
</dbReference>
<evidence type="ECO:0000259" key="2">
    <source>
        <dbReference type="Pfam" id="PF05970"/>
    </source>
</evidence>
<sequence>MEMNEESILAWNIIEKTNANLFLTGKAGTGKTTFLKRLKELSPKRMIVLAPTGIAAINAGGMTIHSFFQLPFSPYVPGTTFGSGETETLISSASSSDNIIRS</sequence>
<keyword evidence="1" id="KW-1133">Transmembrane helix</keyword>
<name>K1UAU1_9ZZZZ</name>
<dbReference type="GO" id="GO:0000723">
    <property type="term" value="P:telomere maintenance"/>
    <property type="evidence" value="ECO:0007669"/>
    <property type="project" value="InterPro"/>
</dbReference>
<feature type="transmembrane region" description="Helical" evidence="1">
    <location>
        <begin position="46"/>
        <end position="68"/>
    </location>
</feature>
<keyword evidence="1" id="KW-0472">Membrane</keyword>
<evidence type="ECO:0000256" key="1">
    <source>
        <dbReference type="SAM" id="Phobius"/>
    </source>
</evidence>
<reference evidence="3" key="1">
    <citation type="journal article" date="2013" name="Environ. Microbiol.">
        <title>Microbiota from the distal guts of lean and obese adolescents exhibit partial functional redundancy besides clear differences in community structure.</title>
        <authorList>
            <person name="Ferrer M."/>
            <person name="Ruiz A."/>
            <person name="Lanza F."/>
            <person name="Haange S.B."/>
            <person name="Oberbach A."/>
            <person name="Till H."/>
            <person name="Bargiela R."/>
            <person name="Campoy C."/>
            <person name="Segura M.T."/>
            <person name="Richter M."/>
            <person name="von Bergen M."/>
            <person name="Seifert J."/>
            <person name="Suarez A."/>
        </authorList>
    </citation>
    <scope>NUCLEOTIDE SEQUENCE</scope>
</reference>
<dbReference type="AlphaFoldDB" id="K1UAU1"/>
<feature type="non-terminal residue" evidence="3">
    <location>
        <position position="102"/>
    </location>
</feature>
<dbReference type="SUPFAM" id="SSF52540">
    <property type="entry name" value="P-loop containing nucleoside triphosphate hydrolases"/>
    <property type="match status" value="1"/>
</dbReference>
<evidence type="ECO:0000313" key="3">
    <source>
        <dbReference type="EMBL" id="EKC77139.1"/>
    </source>
</evidence>
<dbReference type="GO" id="GO:0006281">
    <property type="term" value="P:DNA repair"/>
    <property type="evidence" value="ECO:0007669"/>
    <property type="project" value="InterPro"/>
</dbReference>
<gene>
    <name evidence="3" type="ORF">OBE_00504</name>
</gene>
<dbReference type="EMBL" id="AJWZ01000345">
    <property type="protein sequence ID" value="EKC77139.1"/>
    <property type="molecule type" value="Genomic_DNA"/>
</dbReference>
<comment type="caution">
    <text evidence="3">The sequence shown here is derived from an EMBL/GenBank/DDBJ whole genome shotgun (WGS) entry which is preliminary data.</text>
</comment>
<dbReference type="Pfam" id="PF05970">
    <property type="entry name" value="PIF1"/>
    <property type="match status" value="1"/>
</dbReference>
<dbReference type="InterPro" id="IPR010285">
    <property type="entry name" value="DNA_helicase_pif1-like_DEAD"/>
</dbReference>
<proteinExistence type="predicted"/>
<keyword evidence="1" id="KW-0812">Transmembrane</keyword>
<dbReference type="InterPro" id="IPR027417">
    <property type="entry name" value="P-loop_NTPase"/>
</dbReference>
<organism evidence="3">
    <name type="scientific">human gut metagenome</name>
    <dbReference type="NCBI Taxonomy" id="408170"/>
    <lineage>
        <taxon>unclassified sequences</taxon>
        <taxon>metagenomes</taxon>
        <taxon>organismal metagenomes</taxon>
    </lineage>
</organism>
<dbReference type="Gene3D" id="3.40.50.300">
    <property type="entry name" value="P-loop containing nucleotide triphosphate hydrolases"/>
    <property type="match status" value="1"/>
</dbReference>